<reference evidence="4" key="1">
    <citation type="journal article" date="2019" name="Int. J. Syst. Evol. Microbiol.">
        <title>The Global Catalogue of Microorganisms (GCM) 10K type strain sequencing project: providing services to taxonomists for standard genome sequencing and annotation.</title>
        <authorList>
            <consortium name="The Broad Institute Genomics Platform"/>
            <consortium name="The Broad Institute Genome Sequencing Center for Infectious Disease"/>
            <person name="Wu L."/>
            <person name="Ma J."/>
        </authorList>
    </citation>
    <scope>NUCLEOTIDE SEQUENCE [LARGE SCALE GENOMIC DNA]</scope>
    <source>
        <strain evidence="4">CECT 7806</strain>
    </source>
</reference>
<name>A0ABT8AT36_9HYPH</name>
<keyword evidence="2" id="KW-0812">Transmembrane</keyword>
<dbReference type="Proteomes" id="UP001244297">
    <property type="component" value="Unassembled WGS sequence"/>
</dbReference>
<evidence type="ECO:0000256" key="2">
    <source>
        <dbReference type="SAM" id="Phobius"/>
    </source>
</evidence>
<evidence type="ECO:0000256" key="1">
    <source>
        <dbReference type="SAM" id="MobiDB-lite"/>
    </source>
</evidence>
<feature type="compositionally biased region" description="Basic and acidic residues" evidence="1">
    <location>
        <begin position="9"/>
        <end position="18"/>
    </location>
</feature>
<evidence type="ECO:0000313" key="3">
    <source>
        <dbReference type="EMBL" id="MDN3572458.1"/>
    </source>
</evidence>
<keyword evidence="2" id="KW-1133">Transmembrane helix</keyword>
<dbReference type="RefSeq" id="WP_238284965.1">
    <property type="nucleotide sequence ID" value="NZ_BPQS01000002.1"/>
</dbReference>
<feature type="transmembrane region" description="Helical" evidence="2">
    <location>
        <begin position="29"/>
        <end position="55"/>
    </location>
</feature>
<gene>
    <name evidence="3" type="ORF">QWZ18_17725</name>
</gene>
<feature type="region of interest" description="Disordered" evidence="1">
    <location>
        <begin position="201"/>
        <end position="226"/>
    </location>
</feature>
<feature type="region of interest" description="Disordered" evidence="1">
    <location>
        <begin position="86"/>
        <end position="118"/>
    </location>
</feature>
<evidence type="ECO:0000313" key="4">
    <source>
        <dbReference type="Proteomes" id="UP001244297"/>
    </source>
</evidence>
<proteinExistence type="predicted"/>
<protein>
    <submittedName>
        <fullName evidence="3">Uncharacterized protein</fullName>
    </submittedName>
</protein>
<comment type="caution">
    <text evidence="3">The sequence shown here is derived from an EMBL/GenBank/DDBJ whole genome shotgun (WGS) entry which is preliminary data.</text>
</comment>
<organism evidence="3 4">
    <name type="scientific">Methylobacterium longum</name>
    <dbReference type="NCBI Taxonomy" id="767694"/>
    <lineage>
        <taxon>Bacteria</taxon>
        <taxon>Pseudomonadati</taxon>
        <taxon>Pseudomonadota</taxon>
        <taxon>Alphaproteobacteria</taxon>
        <taxon>Hyphomicrobiales</taxon>
        <taxon>Methylobacteriaceae</taxon>
        <taxon>Methylobacterium</taxon>
    </lineage>
</organism>
<sequence>MIDLALDSSETRATRPPEARTGATPRLRIVLLSLAGAGVLGGFGIAASTVMSGLAAPAPVKFVSSGRAADWPELKDGLPALAVAGQPGAAPVRTDAPAEPAAPSPRMASLPEAFTPAPAPAKAAAPVKAAVQMSPAAQVSPAAQISPAAQATAVPVPPARRIPVPTPVVPVAAARQVVPLPPARMAALQPPRASETVRAREVAEPAAAPKPIAAPSHSEKTEKPARKTVAVQKAPAAVKTAEKPRSVTATAVAQAKAAPEETEVLGIKIPSLAPAGRKLKESVDALGEAVKSVF</sequence>
<accession>A0ABT8AT36</accession>
<feature type="compositionally biased region" description="Low complexity" evidence="1">
    <location>
        <begin position="204"/>
        <end position="215"/>
    </location>
</feature>
<dbReference type="EMBL" id="JAUFPT010000058">
    <property type="protein sequence ID" value="MDN3572458.1"/>
    <property type="molecule type" value="Genomic_DNA"/>
</dbReference>
<keyword evidence="2" id="KW-0472">Membrane</keyword>
<keyword evidence="4" id="KW-1185">Reference proteome</keyword>
<feature type="region of interest" description="Disordered" evidence="1">
    <location>
        <begin position="1"/>
        <end position="21"/>
    </location>
</feature>